<evidence type="ECO:0000313" key="1">
    <source>
        <dbReference type="EMBL" id="JAD44890.1"/>
    </source>
</evidence>
<name>A0A0A9A7B4_ARUDO</name>
<proteinExistence type="predicted"/>
<reference evidence="1" key="1">
    <citation type="submission" date="2014-09" db="EMBL/GenBank/DDBJ databases">
        <authorList>
            <person name="Magalhaes I.L.F."/>
            <person name="Oliveira U."/>
            <person name="Santos F.R."/>
            <person name="Vidigal T.H.D.A."/>
            <person name="Brescovit A.D."/>
            <person name="Santos A.J."/>
        </authorList>
    </citation>
    <scope>NUCLEOTIDE SEQUENCE</scope>
    <source>
        <tissue evidence="1">Shoot tissue taken approximately 20 cm above the soil surface</tissue>
    </source>
</reference>
<accession>A0A0A9A7B4</accession>
<dbReference type="AlphaFoldDB" id="A0A0A9A7B4"/>
<reference evidence="1" key="2">
    <citation type="journal article" date="2015" name="Data Brief">
        <title>Shoot transcriptome of the giant reed, Arundo donax.</title>
        <authorList>
            <person name="Barrero R.A."/>
            <person name="Guerrero F.D."/>
            <person name="Moolhuijzen P."/>
            <person name="Goolsby J.A."/>
            <person name="Tidwell J."/>
            <person name="Bellgard S.E."/>
            <person name="Bellgard M.I."/>
        </authorList>
    </citation>
    <scope>NUCLEOTIDE SEQUENCE</scope>
    <source>
        <tissue evidence="1">Shoot tissue taken approximately 20 cm above the soil surface</tissue>
    </source>
</reference>
<organism evidence="1">
    <name type="scientific">Arundo donax</name>
    <name type="common">Giant reed</name>
    <name type="synonym">Donax arundinaceus</name>
    <dbReference type="NCBI Taxonomy" id="35708"/>
    <lineage>
        <taxon>Eukaryota</taxon>
        <taxon>Viridiplantae</taxon>
        <taxon>Streptophyta</taxon>
        <taxon>Embryophyta</taxon>
        <taxon>Tracheophyta</taxon>
        <taxon>Spermatophyta</taxon>
        <taxon>Magnoliopsida</taxon>
        <taxon>Liliopsida</taxon>
        <taxon>Poales</taxon>
        <taxon>Poaceae</taxon>
        <taxon>PACMAD clade</taxon>
        <taxon>Arundinoideae</taxon>
        <taxon>Arundineae</taxon>
        <taxon>Arundo</taxon>
    </lineage>
</organism>
<protein>
    <submittedName>
        <fullName evidence="1">Uncharacterized protein</fullName>
    </submittedName>
</protein>
<dbReference type="EMBL" id="GBRH01253005">
    <property type="protein sequence ID" value="JAD44890.1"/>
    <property type="molecule type" value="Transcribed_RNA"/>
</dbReference>
<sequence length="33" mass="4029">MEMQLIHEFKYQNWHSTIKTNIPIVSLYYSLLS</sequence>